<dbReference type="SUPFAM" id="SSF109854">
    <property type="entry name" value="DinB/YfiT-like putative metalloenzymes"/>
    <property type="match status" value="1"/>
</dbReference>
<protein>
    <submittedName>
        <fullName evidence="1">DUF664 domain-containing protein</fullName>
    </submittedName>
</protein>
<dbReference type="Gene3D" id="1.20.120.450">
    <property type="entry name" value="dinb family like domain"/>
    <property type="match status" value="1"/>
</dbReference>
<dbReference type="Pfam" id="PF04978">
    <property type="entry name" value="MST"/>
    <property type="match status" value="1"/>
</dbReference>
<organism evidence="1 2">
    <name type="scientific">Nonomuraea turkmeniaca</name>
    <dbReference type="NCBI Taxonomy" id="103838"/>
    <lineage>
        <taxon>Bacteria</taxon>
        <taxon>Bacillati</taxon>
        <taxon>Actinomycetota</taxon>
        <taxon>Actinomycetes</taxon>
        <taxon>Streptosporangiales</taxon>
        <taxon>Streptosporangiaceae</taxon>
        <taxon>Nonomuraea</taxon>
    </lineage>
</organism>
<evidence type="ECO:0000313" key="2">
    <source>
        <dbReference type="Proteomes" id="UP000309128"/>
    </source>
</evidence>
<name>A0A5S4EZY7_9ACTN</name>
<dbReference type="AlphaFoldDB" id="A0A5S4EZY7"/>
<sequence length="86" mass="9320">MGPLNTPRAPSVVFGFYRDQCTRSNAVLASLPLSARPIGRHPAPLGDEITDLRGIVLHMIEETARHAGHLDIVRELIDGKTGLGPR</sequence>
<dbReference type="EMBL" id="VCKY01000243">
    <property type="protein sequence ID" value="TMR09261.1"/>
    <property type="molecule type" value="Genomic_DNA"/>
</dbReference>
<accession>A0A5S4EZY7</accession>
<dbReference type="RefSeq" id="WP_138672636.1">
    <property type="nucleotide sequence ID" value="NZ_VCKY01000243.1"/>
</dbReference>
<evidence type="ECO:0000313" key="1">
    <source>
        <dbReference type="EMBL" id="TMR09261.1"/>
    </source>
</evidence>
<reference evidence="1 2" key="1">
    <citation type="submission" date="2019-05" db="EMBL/GenBank/DDBJ databases">
        <title>Draft genome sequence of Nonomuraea turkmeniaca DSM 43926.</title>
        <authorList>
            <person name="Saricaoglu S."/>
            <person name="Isik K."/>
        </authorList>
    </citation>
    <scope>NUCLEOTIDE SEQUENCE [LARGE SCALE GENOMIC DNA]</scope>
    <source>
        <strain evidence="1 2">DSM 43926</strain>
    </source>
</reference>
<dbReference type="InterPro" id="IPR034660">
    <property type="entry name" value="DinB/YfiT-like"/>
</dbReference>
<gene>
    <name evidence="1" type="ORF">ETD86_44370</name>
</gene>
<keyword evidence="2" id="KW-1185">Reference proteome</keyword>
<dbReference type="Proteomes" id="UP000309128">
    <property type="component" value="Unassembled WGS sequence"/>
</dbReference>
<dbReference type="OrthoDB" id="4548523at2"/>
<dbReference type="InterPro" id="IPR007061">
    <property type="entry name" value="MST-like"/>
</dbReference>
<comment type="caution">
    <text evidence="1">The sequence shown here is derived from an EMBL/GenBank/DDBJ whole genome shotgun (WGS) entry which is preliminary data.</text>
</comment>
<proteinExistence type="predicted"/>